<proteinExistence type="predicted"/>
<evidence type="ECO:0000313" key="2">
    <source>
        <dbReference type="Proteomes" id="UP000270866"/>
    </source>
</evidence>
<evidence type="ECO:0000313" key="1">
    <source>
        <dbReference type="EMBL" id="RKK22696.1"/>
    </source>
</evidence>
<evidence type="ECO:0008006" key="3">
    <source>
        <dbReference type="Google" id="ProtNLM"/>
    </source>
</evidence>
<dbReference type="CDD" id="cd09272">
    <property type="entry name" value="RNase_HI_RT_Ty1"/>
    <property type="match status" value="1"/>
</dbReference>
<comment type="caution">
    <text evidence="1">The sequence shown here is derived from an EMBL/GenBank/DDBJ whole genome shotgun (WGS) entry which is preliminary data.</text>
</comment>
<dbReference type="AlphaFoldDB" id="A0A3L6NVD6"/>
<name>A0A3L6NVD6_FUSOX</name>
<dbReference type="EMBL" id="MRCU01000003">
    <property type="protein sequence ID" value="RKK22696.1"/>
    <property type="molecule type" value="Genomic_DNA"/>
</dbReference>
<protein>
    <recommendedName>
        <fullName evidence="3">Reverse transcriptase Ty1/copia-type domain-containing protein</fullName>
    </recommendedName>
</protein>
<dbReference type="Proteomes" id="UP000270866">
    <property type="component" value="Chromosome 5"/>
</dbReference>
<accession>A0A3L6NVD6</accession>
<gene>
    <name evidence="1" type="ORF">BFJ65_g5290</name>
</gene>
<reference evidence="1 2" key="1">
    <citation type="journal article" date="2018" name="Sci. Rep.">
        <title>Characterisation of pathogen-specific regions and novel effector candidates in Fusarium oxysporum f. sp. cepae.</title>
        <authorList>
            <person name="Armitage A.D."/>
            <person name="Taylor A."/>
            <person name="Sobczyk M.K."/>
            <person name="Baxter L."/>
            <person name="Greenfield B.P."/>
            <person name="Bates H.J."/>
            <person name="Wilson F."/>
            <person name="Jackson A.C."/>
            <person name="Ott S."/>
            <person name="Harrison R.J."/>
            <person name="Clarkson J.P."/>
        </authorList>
    </citation>
    <scope>NUCLEOTIDE SEQUENCE [LARGE SCALE GENOMIC DNA]</scope>
    <source>
        <strain evidence="1 2">FoC_Fus2</strain>
    </source>
</reference>
<sequence length="194" mass="21738">MTTKELLPNEERASTASIQQYQRKTGSVLYLAVITRPDIAFAVSRLCRFNMNPSNDHHKALDHLFRYLQNTRALALQLGGTDTFNIYSDASFADNTINQKSSQAYVIKLFGGTIGWRANKQDTVTTSTTEAELLALTQAAKESIFISRLITELGVTLDNRSIIIQCNNTQTIRLINSDVALLQTKLQHVDIHNH</sequence>
<organism evidence="1 2">
    <name type="scientific">Fusarium oxysporum f. sp. cepae</name>
    <dbReference type="NCBI Taxonomy" id="396571"/>
    <lineage>
        <taxon>Eukaryota</taxon>
        <taxon>Fungi</taxon>
        <taxon>Dikarya</taxon>
        <taxon>Ascomycota</taxon>
        <taxon>Pezizomycotina</taxon>
        <taxon>Sordariomycetes</taxon>
        <taxon>Hypocreomycetidae</taxon>
        <taxon>Hypocreales</taxon>
        <taxon>Nectriaceae</taxon>
        <taxon>Fusarium</taxon>
        <taxon>Fusarium oxysporum species complex</taxon>
    </lineage>
</organism>
<dbReference type="PANTHER" id="PTHR11439">
    <property type="entry name" value="GAG-POL-RELATED RETROTRANSPOSON"/>
    <property type="match status" value="1"/>
</dbReference>